<evidence type="ECO:0000313" key="3">
    <source>
        <dbReference type="Proteomes" id="UP000520767"/>
    </source>
</evidence>
<protein>
    <recommendedName>
        <fullName evidence="4">Lipoprotein</fullName>
    </recommendedName>
</protein>
<name>A0A7W7VGW0_9PSEU</name>
<feature type="chain" id="PRO_5039456758" description="Lipoprotein" evidence="1">
    <location>
        <begin position="21"/>
        <end position="177"/>
    </location>
</feature>
<reference evidence="2 3" key="1">
    <citation type="submission" date="2020-08" db="EMBL/GenBank/DDBJ databases">
        <title>Genomic Encyclopedia of Type Strains, Phase III (KMG-III): the genomes of soil and plant-associated and newly described type strains.</title>
        <authorList>
            <person name="Whitman W."/>
        </authorList>
    </citation>
    <scope>NUCLEOTIDE SEQUENCE [LARGE SCALE GENOMIC DNA]</scope>
    <source>
        <strain evidence="2 3">CECT 8960</strain>
    </source>
</reference>
<evidence type="ECO:0000313" key="2">
    <source>
        <dbReference type="EMBL" id="MBB4909450.1"/>
    </source>
</evidence>
<evidence type="ECO:0008006" key="4">
    <source>
        <dbReference type="Google" id="ProtNLM"/>
    </source>
</evidence>
<gene>
    <name evidence="2" type="ORF">FHR82_005708</name>
</gene>
<dbReference type="Proteomes" id="UP000520767">
    <property type="component" value="Unassembled WGS sequence"/>
</dbReference>
<dbReference type="PROSITE" id="PS51257">
    <property type="entry name" value="PROKAR_LIPOPROTEIN"/>
    <property type="match status" value="1"/>
</dbReference>
<evidence type="ECO:0000256" key="1">
    <source>
        <dbReference type="SAM" id="SignalP"/>
    </source>
</evidence>
<keyword evidence="3" id="KW-1185">Reference proteome</keyword>
<proteinExistence type="predicted"/>
<sequence>MGLRRIAIASAVGAMFLVGACGQATVESVPSTELHMSRVKDYTIADLRAESTMVVRGTASTSREEEVDKVPVTFTRLRLDQHVAGLGAGAEWVEIVQLGGSAVSSPDTSPLLADGDRYLLFLKPYTARSRSAVPAFVITGDQGVFRESSGGYEFTGAPSDELPARFTADSLVAQARP</sequence>
<dbReference type="RefSeq" id="WP_184813557.1">
    <property type="nucleotide sequence ID" value="NZ_JACHJQ010000006.1"/>
</dbReference>
<dbReference type="AlphaFoldDB" id="A0A7W7VGW0"/>
<comment type="caution">
    <text evidence="2">The sequence shown here is derived from an EMBL/GenBank/DDBJ whole genome shotgun (WGS) entry which is preliminary data.</text>
</comment>
<organism evidence="2 3">
    <name type="scientific">Actinophytocola algeriensis</name>
    <dbReference type="NCBI Taxonomy" id="1768010"/>
    <lineage>
        <taxon>Bacteria</taxon>
        <taxon>Bacillati</taxon>
        <taxon>Actinomycetota</taxon>
        <taxon>Actinomycetes</taxon>
        <taxon>Pseudonocardiales</taxon>
        <taxon>Pseudonocardiaceae</taxon>
    </lineage>
</organism>
<dbReference type="EMBL" id="JACHJQ010000006">
    <property type="protein sequence ID" value="MBB4909450.1"/>
    <property type="molecule type" value="Genomic_DNA"/>
</dbReference>
<accession>A0A7W7VGW0</accession>
<feature type="signal peptide" evidence="1">
    <location>
        <begin position="1"/>
        <end position="20"/>
    </location>
</feature>
<keyword evidence="1" id="KW-0732">Signal</keyword>